<evidence type="ECO:0000313" key="2">
    <source>
        <dbReference type="EMBL" id="RSH78942.1"/>
    </source>
</evidence>
<name>A0A427XJH1_9TREE</name>
<feature type="region of interest" description="Disordered" evidence="1">
    <location>
        <begin position="150"/>
        <end position="294"/>
    </location>
</feature>
<accession>A0A427XJH1</accession>
<dbReference type="AlphaFoldDB" id="A0A427XJH1"/>
<dbReference type="EMBL" id="RSCE01000011">
    <property type="protein sequence ID" value="RSH78942.1"/>
    <property type="molecule type" value="Genomic_DNA"/>
</dbReference>
<feature type="compositionally biased region" description="Polar residues" evidence="1">
    <location>
        <begin position="206"/>
        <end position="220"/>
    </location>
</feature>
<dbReference type="InterPro" id="IPR024368">
    <property type="entry name" value="Ecl1/2/3"/>
</dbReference>
<keyword evidence="3" id="KW-1185">Reference proteome</keyword>
<feature type="compositionally biased region" description="Polar residues" evidence="1">
    <location>
        <begin position="150"/>
        <end position="169"/>
    </location>
</feature>
<evidence type="ECO:0000313" key="3">
    <source>
        <dbReference type="Proteomes" id="UP000279236"/>
    </source>
</evidence>
<dbReference type="RefSeq" id="XP_028474089.1">
    <property type="nucleotide sequence ID" value="XM_028617626.1"/>
</dbReference>
<dbReference type="Proteomes" id="UP000279236">
    <property type="component" value="Unassembled WGS sequence"/>
</dbReference>
<feature type="compositionally biased region" description="Polar residues" evidence="1">
    <location>
        <begin position="578"/>
        <end position="593"/>
    </location>
</feature>
<feature type="region of interest" description="Disordered" evidence="1">
    <location>
        <begin position="87"/>
        <end position="117"/>
    </location>
</feature>
<protein>
    <submittedName>
        <fullName evidence="2">Uncharacterized protein</fullName>
    </submittedName>
</protein>
<feature type="region of interest" description="Disordered" evidence="1">
    <location>
        <begin position="405"/>
        <end position="428"/>
    </location>
</feature>
<feature type="compositionally biased region" description="Basic and acidic residues" evidence="1">
    <location>
        <begin position="625"/>
        <end position="643"/>
    </location>
</feature>
<reference evidence="2 3" key="1">
    <citation type="submission" date="2018-11" db="EMBL/GenBank/DDBJ databases">
        <title>Genome sequence of Apiotrichum porosum DSM 27194.</title>
        <authorList>
            <person name="Aliyu H."/>
            <person name="Gorte O."/>
            <person name="Ochsenreither K."/>
        </authorList>
    </citation>
    <scope>NUCLEOTIDE SEQUENCE [LARGE SCALE GENOMIC DNA]</scope>
    <source>
        <strain evidence="2 3">DSM 27194</strain>
    </source>
</reference>
<dbReference type="GeneID" id="39586408"/>
<organism evidence="2 3">
    <name type="scientific">Apiotrichum porosum</name>
    <dbReference type="NCBI Taxonomy" id="105984"/>
    <lineage>
        <taxon>Eukaryota</taxon>
        <taxon>Fungi</taxon>
        <taxon>Dikarya</taxon>
        <taxon>Basidiomycota</taxon>
        <taxon>Agaricomycotina</taxon>
        <taxon>Tremellomycetes</taxon>
        <taxon>Trichosporonales</taxon>
        <taxon>Trichosporonaceae</taxon>
        <taxon>Apiotrichum</taxon>
    </lineage>
</organism>
<dbReference type="STRING" id="105984.A0A427XJH1"/>
<feature type="region of interest" description="Disordered" evidence="1">
    <location>
        <begin position="49"/>
        <end position="69"/>
    </location>
</feature>
<feature type="compositionally biased region" description="Basic residues" evidence="1">
    <location>
        <begin position="644"/>
        <end position="658"/>
    </location>
</feature>
<proteinExistence type="predicted"/>
<dbReference type="OrthoDB" id="2563506at2759"/>
<evidence type="ECO:0000256" key="1">
    <source>
        <dbReference type="SAM" id="MobiDB-lite"/>
    </source>
</evidence>
<feature type="compositionally biased region" description="Low complexity" evidence="1">
    <location>
        <begin position="407"/>
        <end position="418"/>
    </location>
</feature>
<feature type="compositionally biased region" description="Basic residues" evidence="1">
    <location>
        <begin position="597"/>
        <end position="607"/>
    </location>
</feature>
<feature type="region of interest" description="Disordered" evidence="1">
    <location>
        <begin position="536"/>
        <end position="658"/>
    </location>
</feature>
<gene>
    <name evidence="2" type="ORF">EHS24_001865</name>
</gene>
<sequence length="658" mass="71059">MDMDMDLGWCLTCSKRTSDQRSHYCSEACRTRDVQPSSPSRQAALITSPLPPKFVPLPSTTPGGQRVDRRGSLQSTSYQMRIDAALRQPATPESHPRDRRAFSFPASEASVDGERPALPFARKAKAVNSSTPRSLKRPGYLSPEITKLSLSTGANTPNTPLDSAFYSTSDSEKDEPAPKRSHVTATSPHLPRRPLPMTTMDHAAMSQATSLSSQLHSTRPSLEARPATSPVTRMGSSSSRSREDIISWARGVDSRSDNMPRGRRGRRPDALDNLPPPSTESMDEHTSTTPQSGAFGALTMTSVVNALRNVSFSPSGANAYGSREQPSALGLQTVPAPAAVSRVEIVVGTRTTEDMAPFFAEGDTPTLSTISFSEAVDPSTTDMGETIESTADDYSVVSSHGRGSFYPRAAPATTTTTPSPLDRPKSTLPLRPIQTTASAIWNFSSYLRSLAPFTAPFTLASPSSTPTPELAKSDLATPDLVRSPLPVTQATPMPAARVDSTEFPIDPAQELVRSVPMDIVIAMGSKAQAITEERAREREVMEFLGPRSRSRTRIGASRSPSVEAHQPKARTPQPLPHTRQQSYDADQSESGQDSARGRGRRRARSRGGSRSAAEEETTPGVPTPAEDRGRRRARGGESRDRSWSAHRGRSSHRAAVRP</sequence>
<comment type="caution">
    <text evidence="2">The sequence shown here is derived from an EMBL/GenBank/DDBJ whole genome shotgun (WGS) entry which is preliminary data.</text>
</comment>
<dbReference type="Pfam" id="PF12855">
    <property type="entry name" value="Ecl1"/>
    <property type="match status" value="1"/>
</dbReference>